<keyword evidence="4 6" id="KW-0472">Membrane</keyword>
<dbReference type="GO" id="GO:0016020">
    <property type="term" value="C:membrane"/>
    <property type="evidence" value="ECO:0007669"/>
    <property type="project" value="UniProtKB-SubCell"/>
</dbReference>
<keyword evidence="8" id="KW-0436">Ligase</keyword>
<evidence type="ECO:0000256" key="1">
    <source>
        <dbReference type="ARBA" id="ARBA00004141"/>
    </source>
</evidence>
<sequence>MAEKAGPIATRDTRAIVDPTGAPAGGRGSILPPTILLALVAVALAVVATSGGLLEAVLACGAAAYILVLVIIGRERTAVLTLMAAFATAPMYKGLAPAGSTATPTDGLLVLGFLLLIPNLLRGRLRLPLTYVIGVSIITIAGLVATVLSEEQLLSAIALVFWLAVMIGLPAFIIMWAPSSRVLQILAWSYVIGHFISWAGGIAQGHVTNGRHFGMTNHPNFFGQAALMSVGLLIYLLFRHRSTIGRVCVLGAAALCGISIMFSGSRAAVLVVAGVFVLFPLVERSALSGLLMGLVAGLGVACLPLVVELGADIPAIERLLGNESTAGSNIARSEGVETAVDRFWASPWFGDGLIDLFDIHNNFLEVLVGIGVVGTVGYLFVIFAFARPLFSSSVHRRLCYAMWIYVAWGFFVPSLYDRSIWIPIAMSAIAWFTPSSTDEAEPAGRTPSGSAATAAA</sequence>
<dbReference type="Pfam" id="PF04932">
    <property type="entry name" value="Wzy_C"/>
    <property type="match status" value="1"/>
</dbReference>
<feature type="transmembrane region" description="Helical" evidence="6">
    <location>
        <begin position="56"/>
        <end position="74"/>
    </location>
</feature>
<feature type="transmembrane region" description="Helical" evidence="6">
    <location>
        <begin position="289"/>
        <end position="307"/>
    </location>
</feature>
<keyword evidence="9" id="KW-1185">Reference proteome</keyword>
<reference evidence="8 9" key="1">
    <citation type="submission" date="2020-07" db="EMBL/GenBank/DDBJ databases">
        <title>Sequencing the genomes of 1000 actinobacteria strains.</title>
        <authorList>
            <person name="Klenk H.-P."/>
        </authorList>
    </citation>
    <scope>NUCLEOTIDE SEQUENCE [LARGE SCALE GENOMIC DNA]</scope>
    <source>
        <strain evidence="8 9">DSM 103833</strain>
    </source>
</reference>
<feature type="transmembrane region" description="Helical" evidence="6">
    <location>
        <begin position="129"/>
        <end position="148"/>
    </location>
</feature>
<accession>A0A853C6Y2</accession>
<evidence type="ECO:0000259" key="7">
    <source>
        <dbReference type="Pfam" id="PF04932"/>
    </source>
</evidence>
<feature type="transmembrane region" description="Helical" evidence="6">
    <location>
        <begin position="221"/>
        <end position="238"/>
    </location>
</feature>
<feature type="compositionally biased region" description="Polar residues" evidence="5">
    <location>
        <begin position="447"/>
        <end position="456"/>
    </location>
</feature>
<organism evidence="8 9">
    <name type="scientific">Nocardioides thalensis</name>
    <dbReference type="NCBI Taxonomy" id="1914755"/>
    <lineage>
        <taxon>Bacteria</taxon>
        <taxon>Bacillati</taxon>
        <taxon>Actinomycetota</taxon>
        <taxon>Actinomycetes</taxon>
        <taxon>Propionibacteriales</taxon>
        <taxon>Nocardioidaceae</taxon>
        <taxon>Nocardioides</taxon>
    </lineage>
</organism>
<evidence type="ECO:0000256" key="6">
    <source>
        <dbReference type="SAM" id="Phobius"/>
    </source>
</evidence>
<dbReference type="GO" id="GO:0016874">
    <property type="term" value="F:ligase activity"/>
    <property type="evidence" value="ECO:0007669"/>
    <property type="project" value="UniProtKB-KW"/>
</dbReference>
<feature type="transmembrane region" description="Helical" evidence="6">
    <location>
        <begin position="94"/>
        <end position="117"/>
    </location>
</feature>
<evidence type="ECO:0000313" key="9">
    <source>
        <dbReference type="Proteomes" id="UP000530424"/>
    </source>
</evidence>
<evidence type="ECO:0000256" key="2">
    <source>
        <dbReference type="ARBA" id="ARBA00022692"/>
    </source>
</evidence>
<gene>
    <name evidence="8" type="ORF">HNR19_003599</name>
</gene>
<evidence type="ECO:0000256" key="5">
    <source>
        <dbReference type="SAM" id="MobiDB-lite"/>
    </source>
</evidence>
<dbReference type="InterPro" id="IPR007016">
    <property type="entry name" value="O-antigen_ligase-rel_domated"/>
</dbReference>
<evidence type="ECO:0000313" key="8">
    <source>
        <dbReference type="EMBL" id="NYJ02901.1"/>
    </source>
</evidence>
<evidence type="ECO:0000256" key="3">
    <source>
        <dbReference type="ARBA" id="ARBA00022989"/>
    </source>
</evidence>
<feature type="transmembrane region" description="Helical" evidence="6">
    <location>
        <begin position="243"/>
        <end position="261"/>
    </location>
</feature>
<comment type="caution">
    <text evidence="8">The sequence shown here is derived from an EMBL/GenBank/DDBJ whole genome shotgun (WGS) entry which is preliminary data.</text>
</comment>
<comment type="subcellular location">
    <subcellularLocation>
        <location evidence="1">Membrane</location>
        <topology evidence="1">Multi-pass membrane protein</topology>
    </subcellularLocation>
</comment>
<dbReference type="EMBL" id="JACCFP010000001">
    <property type="protein sequence ID" value="NYJ02901.1"/>
    <property type="molecule type" value="Genomic_DNA"/>
</dbReference>
<dbReference type="Proteomes" id="UP000530424">
    <property type="component" value="Unassembled WGS sequence"/>
</dbReference>
<dbReference type="RefSeq" id="WP_179669208.1">
    <property type="nucleotide sequence ID" value="NZ_JACCFP010000001.1"/>
</dbReference>
<proteinExistence type="predicted"/>
<dbReference type="InterPro" id="IPR051533">
    <property type="entry name" value="WaaL-like"/>
</dbReference>
<dbReference type="AlphaFoldDB" id="A0A853C6Y2"/>
<feature type="transmembrane region" description="Helical" evidence="6">
    <location>
        <begin position="182"/>
        <end position="201"/>
    </location>
</feature>
<feature type="transmembrane region" description="Helical" evidence="6">
    <location>
        <begin position="30"/>
        <end position="49"/>
    </location>
</feature>
<feature type="domain" description="O-antigen ligase-related" evidence="7">
    <location>
        <begin position="252"/>
        <end position="379"/>
    </location>
</feature>
<name>A0A853C6Y2_9ACTN</name>
<feature type="region of interest" description="Disordered" evidence="5">
    <location>
        <begin position="437"/>
        <end position="456"/>
    </location>
</feature>
<keyword evidence="3 6" id="KW-1133">Transmembrane helix</keyword>
<feature type="transmembrane region" description="Helical" evidence="6">
    <location>
        <begin position="154"/>
        <end position="175"/>
    </location>
</feature>
<protein>
    <submittedName>
        <fullName evidence="8">O-antigen ligase</fullName>
    </submittedName>
</protein>
<evidence type="ECO:0000256" key="4">
    <source>
        <dbReference type="ARBA" id="ARBA00023136"/>
    </source>
</evidence>
<keyword evidence="2 6" id="KW-0812">Transmembrane</keyword>
<feature type="transmembrane region" description="Helical" evidence="6">
    <location>
        <begin position="366"/>
        <end position="386"/>
    </location>
</feature>
<feature type="transmembrane region" description="Helical" evidence="6">
    <location>
        <begin position="398"/>
        <end position="416"/>
    </location>
</feature>
<dbReference type="PANTHER" id="PTHR37422">
    <property type="entry name" value="TEICHURONIC ACID BIOSYNTHESIS PROTEIN TUAE"/>
    <property type="match status" value="1"/>
</dbReference>
<dbReference type="PANTHER" id="PTHR37422:SF21">
    <property type="entry name" value="EXOQ-LIKE PROTEIN"/>
    <property type="match status" value="1"/>
</dbReference>